<dbReference type="EMBL" id="SRPF01000003">
    <property type="protein sequence ID" value="TGN39541.1"/>
    <property type="molecule type" value="Genomic_DNA"/>
</dbReference>
<evidence type="ECO:0000313" key="1">
    <source>
        <dbReference type="EMBL" id="TGN39541.1"/>
    </source>
</evidence>
<protein>
    <submittedName>
        <fullName evidence="1">Uncharacterized protein</fullName>
    </submittedName>
</protein>
<sequence length="165" mass="18022">MIGLLGTLIGATIAGIFVVLSNRQRQSFERAKEKRELLLAKFEAIHKGLVAYQKLANELSMQMLSEAGYGGKLDPNKLSKDAILSDLKMNVLFYAPELKDIVSQIEQKHKLIGSHAAKFVLGSNDADNSKERMAGNAAIEAAESQKLTEEAEKMLADLVSAYINA</sequence>
<keyword evidence="2" id="KW-1185">Reference proteome</keyword>
<evidence type="ECO:0000313" key="2">
    <source>
        <dbReference type="Proteomes" id="UP000298325"/>
    </source>
</evidence>
<proteinExistence type="predicted"/>
<organism evidence="1 2">
    <name type="scientific">Marinobacter confluentis</name>
    <dbReference type="NCBI Taxonomy" id="1697557"/>
    <lineage>
        <taxon>Bacteria</taxon>
        <taxon>Pseudomonadati</taxon>
        <taxon>Pseudomonadota</taxon>
        <taxon>Gammaproteobacteria</taxon>
        <taxon>Pseudomonadales</taxon>
        <taxon>Marinobacteraceae</taxon>
        <taxon>Marinobacter</taxon>
    </lineage>
</organism>
<reference evidence="1 2" key="1">
    <citation type="submission" date="2019-04" db="EMBL/GenBank/DDBJ databases">
        <authorList>
            <person name="Park S."/>
            <person name="Yoon J.-H."/>
        </authorList>
    </citation>
    <scope>NUCLEOTIDE SEQUENCE [LARGE SCALE GENOMIC DNA]</scope>
    <source>
        <strain evidence="1 2">HJM-18</strain>
    </source>
</reference>
<dbReference type="AlphaFoldDB" id="A0A4Z1BR24"/>
<dbReference type="RefSeq" id="WP_135803848.1">
    <property type="nucleotide sequence ID" value="NZ_SRPF01000003.1"/>
</dbReference>
<gene>
    <name evidence="1" type="ORF">E5Q11_13060</name>
</gene>
<dbReference type="Proteomes" id="UP000298325">
    <property type="component" value="Unassembled WGS sequence"/>
</dbReference>
<comment type="caution">
    <text evidence="1">The sequence shown here is derived from an EMBL/GenBank/DDBJ whole genome shotgun (WGS) entry which is preliminary data.</text>
</comment>
<name>A0A4Z1BR24_9GAMM</name>
<accession>A0A4Z1BR24</accession>
<dbReference type="OrthoDB" id="9801867at2"/>